<name>A0ABN7TVM0_9BACL</name>
<gene>
    <name evidence="1" type="ORF">PAECIP111802_05196</name>
</gene>
<organism evidence="1 2">
    <name type="scientific">Paenibacillus allorhizosphaerae</name>
    <dbReference type="NCBI Taxonomy" id="2849866"/>
    <lineage>
        <taxon>Bacteria</taxon>
        <taxon>Bacillati</taxon>
        <taxon>Bacillota</taxon>
        <taxon>Bacilli</taxon>
        <taxon>Bacillales</taxon>
        <taxon>Paenibacillaceae</taxon>
        <taxon>Paenibacillus</taxon>
    </lineage>
</organism>
<evidence type="ECO:0000313" key="2">
    <source>
        <dbReference type="Proteomes" id="UP000730618"/>
    </source>
</evidence>
<proteinExistence type="predicted"/>
<sequence>MNNWGRTGYHKSDGEKRGVVPLGFLTINTEDTVIESNEKRGVVPKRR</sequence>
<reference evidence="1 2" key="1">
    <citation type="submission" date="2021-06" db="EMBL/GenBank/DDBJ databases">
        <authorList>
            <person name="Criscuolo A."/>
        </authorList>
    </citation>
    <scope>NUCLEOTIDE SEQUENCE [LARGE SCALE GENOMIC DNA]</scope>
    <source>
        <strain evidence="2">CIP 111802</strain>
    </source>
</reference>
<dbReference type="Proteomes" id="UP000730618">
    <property type="component" value="Unassembled WGS sequence"/>
</dbReference>
<dbReference type="EMBL" id="CAJVCE010000017">
    <property type="protein sequence ID" value="CAG7652331.1"/>
    <property type="molecule type" value="Genomic_DNA"/>
</dbReference>
<accession>A0ABN7TVM0</accession>
<protein>
    <submittedName>
        <fullName evidence="1">Uncharacterized protein</fullName>
    </submittedName>
</protein>
<comment type="caution">
    <text evidence="1">The sequence shown here is derived from an EMBL/GenBank/DDBJ whole genome shotgun (WGS) entry which is preliminary data.</text>
</comment>
<evidence type="ECO:0000313" key="1">
    <source>
        <dbReference type="EMBL" id="CAG7652331.1"/>
    </source>
</evidence>
<keyword evidence="2" id="KW-1185">Reference proteome</keyword>